<dbReference type="PROSITE" id="PS50995">
    <property type="entry name" value="HTH_MARR_2"/>
    <property type="match status" value="1"/>
</dbReference>
<dbReference type="PANTHER" id="PTHR42756:SF1">
    <property type="entry name" value="TRANSCRIPTIONAL REPRESSOR OF EMRAB OPERON"/>
    <property type="match status" value="1"/>
</dbReference>
<evidence type="ECO:0000256" key="1">
    <source>
        <dbReference type="ARBA" id="ARBA00023015"/>
    </source>
</evidence>
<dbReference type="CDD" id="cd00090">
    <property type="entry name" value="HTH_ARSR"/>
    <property type="match status" value="1"/>
</dbReference>
<proteinExistence type="predicted"/>
<dbReference type="Gene3D" id="1.10.10.10">
    <property type="entry name" value="Winged helix-like DNA-binding domain superfamily/Winged helix DNA-binding domain"/>
    <property type="match status" value="1"/>
</dbReference>
<dbReference type="EMBL" id="JBHSMI010000019">
    <property type="protein sequence ID" value="MFC5402990.1"/>
    <property type="molecule type" value="Genomic_DNA"/>
</dbReference>
<feature type="domain" description="HTH marR-type" evidence="4">
    <location>
        <begin position="5"/>
        <end position="140"/>
    </location>
</feature>
<dbReference type="InterPro" id="IPR036388">
    <property type="entry name" value="WH-like_DNA-bd_sf"/>
</dbReference>
<dbReference type="RefSeq" id="WP_378131942.1">
    <property type="nucleotide sequence ID" value="NZ_JBHSMI010000019.1"/>
</dbReference>
<sequence length="149" mass="17151">MSSDYRSLFDAITDAFNEYYTLYNKGAAKIDAYQLTVQQESILFHLMRSDRTTANDIASRFSITKSAVSQVLTQLESRGFIVRESNPNDRRESFILLGSEGQKYAALIHEADETFIREHLSQIDQTDLEQMLRTLKQFNAVIKSAKEKR</sequence>
<protein>
    <submittedName>
        <fullName evidence="5">MarR family winged helix-turn-helix transcriptional regulator</fullName>
    </submittedName>
</protein>
<dbReference type="PANTHER" id="PTHR42756">
    <property type="entry name" value="TRANSCRIPTIONAL REGULATOR, MARR"/>
    <property type="match status" value="1"/>
</dbReference>
<name>A0ABW0HRB2_9BACL</name>
<keyword evidence="1" id="KW-0805">Transcription regulation</keyword>
<evidence type="ECO:0000313" key="5">
    <source>
        <dbReference type="EMBL" id="MFC5402990.1"/>
    </source>
</evidence>
<dbReference type="InterPro" id="IPR000835">
    <property type="entry name" value="HTH_MarR-typ"/>
</dbReference>
<comment type="caution">
    <text evidence="5">The sequence shown here is derived from an EMBL/GenBank/DDBJ whole genome shotgun (WGS) entry which is preliminary data.</text>
</comment>
<dbReference type="InterPro" id="IPR011991">
    <property type="entry name" value="ArsR-like_HTH"/>
</dbReference>
<organism evidence="5 6">
    <name type="scientific">Cohnella soli</name>
    <dbReference type="NCBI Taxonomy" id="425005"/>
    <lineage>
        <taxon>Bacteria</taxon>
        <taxon>Bacillati</taxon>
        <taxon>Bacillota</taxon>
        <taxon>Bacilli</taxon>
        <taxon>Bacillales</taxon>
        <taxon>Paenibacillaceae</taxon>
        <taxon>Cohnella</taxon>
    </lineage>
</organism>
<dbReference type="Proteomes" id="UP001596113">
    <property type="component" value="Unassembled WGS sequence"/>
</dbReference>
<keyword evidence="2" id="KW-0238">DNA-binding</keyword>
<dbReference type="Pfam" id="PF12802">
    <property type="entry name" value="MarR_2"/>
    <property type="match status" value="1"/>
</dbReference>
<dbReference type="SMART" id="SM00347">
    <property type="entry name" value="HTH_MARR"/>
    <property type="match status" value="1"/>
</dbReference>
<dbReference type="SUPFAM" id="SSF46785">
    <property type="entry name" value="Winged helix' DNA-binding domain"/>
    <property type="match status" value="1"/>
</dbReference>
<evidence type="ECO:0000313" key="6">
    <source>
        <dbReference type="Proteomes" id="UP001596113"/>
    </source>
</evidence>
<evidence type="ECO:0000259" key="4">
    <source>
        <dbReference type="PROSITE" id="PS50995"/>
    </source>
</evidence>
<accession>A0ABW0HRB2</accession>
<reference evidence="6" key="1">
    <citation type="journal article" date="2019" name="Int. J. Syst. Evol. Microbiol.">
        <title>The Global Catalogue of Microorganisms (GCM) 10K type strain sequencing project: providing services to taxonomists for standard genome sequencing and annotation.</title>
        <authorList>
            <consortium name="The Broad Institute Genomics Platform"/>
            <consortium name="The Broad Institute Genome Sequencing Center for Infectious Disease"/>
            <person name="Wu L."/>
            <person name="Ma J."/>
        </authorList>
    </citation>
    <scope>NUCLEOTIDE SEQUENCE [LARGE SCALE GENOMIC DNA]</scope>
    <source>
        <strain evidence="6">CGMCC 1.18575</strain>
    </source>
</reference>
<evidence type="ECO:0000256" key="3">
    <source>
        <dbReference type="ARBA" id="ARBA00023163"/>
    </source>
</evidence>
<gene>
    <name evidence="5" type="ORF">ACFPOF_09560</name>
</gene>
<keyword evidence="6" id="KW-1185">Reference proteome</keyword>
<dbReference type="PRINTS" id="PR00598">
    <property type="entry name" value="HTHMARR"/>
</dbReference>
<evidence type="ECO:0000256" key="2">
    <source>
        <dbReference type="ARBA" id="ARBA00023125"/>
    </source>
</evidence>
<keyword evidence="3" id="KW-0804">Transcription</keyword>
<dbReference type="InterPro" id="IPR036390">
    <property type="entry name" value="WH_DNA-bd_sf"/>
</dbReference>